<comment type="caution">
    <text evidence="1">The sequence shown here is derived from an EMBL/GenBank/DDBJ whole genome shotgun (WGS) entry which is preliminary data.</text>
</comment>
<evidence type="ECO:0008006" key="3">
    <source>
        <dbReference type="Google" id="ProtNLM"/>
    </source>
</evidence>
<organism evidence="1 2">
    <name type="scientific">Listeria fleischmannii 1991</name>
    <dbReference type="NCBI Taxonomy" id="1430899"/>
    <lineage>
        <taxon>Bacteria</taxon>
        <taxon>Bacillati</taxon>
        <taxon>Bacillota</taxon>
        <taxon>Bacilli</taxon>
        <taxon>Bacillales</taxon>
        <taxon>Listeriaceae</taxon>
        <taxon>Listeria</taxon>
    </lineage>
</organism>
<keyword evidence="2" id="KW-1185">Reference proteome</keyword>
<proteinExistence type="predicted"/>
<dbReference type="AlphaFoldDB" id="A0A0J8GGF8"/>
<protein>
    <recommendedName>
        <fullName evidence="3">Cyclic lactone autoinducer peptide</fullName>
    </recommendedName>
</protein>
<gene>
    <name evidence="1" type="ORF">X560_0995</name>
</gene>
<dbReference type="NCBIfam" id="TIGR04223">
    <property type="entry name" value="quorum_AgrD"/>
    <property type="match status" value="1"/>
</dbReference>
<accession>A0A0J8GGF8</accession>
<dbReference type="PATRIC" id="fig|1430899.3.peg.1026"/>
<dbReference type="EMBL" id="AZHO01000011">
    <property type="protein sequence ID" value="KMT60069.1"/>
    <property type="molecule type" value="Genomic_DNA"/>
</dbReference>
<reference evidence="1 2" key="1">
    <citation type="journal article" date="2015" name="Genome Biol. Evol.">
        <title>Comparative Genomics of Listeria Sensu Lato: Genus-Wide Differences in Evolutionary Dynamics and the Progressive Gain of Complex, Potentially Pathogenicity-Related Traits through Lateral Gene Transfer.</title>
        <authorList>
            <person name="Chiara M."/>
            <person name="Caruso M."/>
            <person name="D'Erchia A.M."/>
            <person name="Manzari C."/>
            <person name="Fraccalvieri R."/>
            <person name="Goffredo E."/>
            <person name="Latorre L."/>
            <person name="Miccolupo A."/>
            <person name="Padalino I."/>
            <person name="Santagada G."/>
            <person name="Chiocco D."/>
            <person name="Pesole G."/>
            <person name="Horner D.S."/>
            <person name="Parisi A."/>
        </authorList>
    </citation>
    <scope>NUCLEOTIDE SEQUENCE [LARGE SCALE GENOMIC DNA]</scope>
    <source>
        <strain evidence="1 2">1991</strain>
    </source>
</reference>
<dbReference type="InterPro" id="IPR009229">
    <property type="entry name" value="AgrD"/>
</dbReference>
<dbReference type="Proteomes" id="UP000052258">
    <property type="component" value="Unassembled WGS sequence"/>
</dbReference>
<evidence type="ECO:0000313" key="2">
    <source>
        <dbReference type="Proteomes" id="UP000052258"/>
    </source>
</evidence>
<name>A0A0J8GGF8_9LIST</name>
<dbReference type="RefSeq" id="WP_007546787.1">
    <property type="nucleotide sequence ID" value="NZ_KQ130613.1"/>
</dbReference>
<sequence length="50" mass="5697">MKAMSKKMSNFIGRKLEDQGLKIANTSMNKSCFGVTYEPKNPMLKTLEKK</sequence>
<evidence type="ECO:0000313" key="1">
    <source>
        <dbReference type="EMBL" id="KMT60069.1"/>
    </source>
</evidence>
<dbReference type="OrthoDB" id="2363345at2"/>